<feature type="region of interest" description="Disordered" evidence="1">
    <location>
        <begin position="1"/>
        <end position="36"/>
    </location>
</feature>
<dbReference type="EMBL" id="MT142402">
    <property type="protein sequence ID" value="QJA80004.1"/>
    <property type="molecule type" value="Genomic_DNA"/>
</dbReference>
<feature type="compositionally biased region" description="Basic and acidic residues" evidence="1">
    <location>
        <begin position="16"/>
        <end position="27"/>
    </location>
</feature>
<name>A0A6M3KEC0_9ZZZZ</name>
<evidence type="ECO:0000313" key="2">
    <source>
        <dbReference type="EMBL" id="QJA80004.1"/>
    </source>
</evidence>
<proteinExistence type="predicted"/>
<accession>A0A6M3KEC0</accession>
<organism evidence="2">
    <name type="scientific">viral metagenome</name>
    <dbReference type="NCBI Taxonomy" id="1070528"/>
    <lineage>
        <taxon>unclassified sequences</taxon>
        <taxon>metagenomes</taxon>
        <taxon>organismal metagenomes</taxon>
    </lineage>
</organism>
<sequence>MISSHETKLRKLLNLRPDDKPKDHPADKPWPPPLPEGLAAMVDDHEQLTRNHRGGRPGISVEIGWAELITLVACWRRIERLEKSGTAAPPQADTVTAPNSLMALRTKVHKKHPDKDWDKEIMRANREQLEAMLNG</sequence>
<dbReference type="AlphaFoldDB" id="A0A6M3KEC0"/>
<protein>
    <submittedName>
        <fullName evidence="2">Uncharacterized protein</fullName>
    </submittedName>
</protein>
<reference evidence="2" key="1">
    <citation type="submission" date="2020-03" db="EMBL/GenBank/DDBJ databases">
        <title>The deep terrestrial virosphere.</title>
        <authorList>
            <person name="Holmfeldt K."/>
            <person name="Nilsson E."/>
            <person name="Simone D."/>
            <person name="Lopez-Fernandez M."/>
            <person name="Wu X."/>
            <person name="de Brujin I."/>
            <person name="Lundin D."/>
            <person name="Andersson A."/>
            <person name="Bertilsson S."/>
            <person name="Dopson M."/>
        </authorList>
    </citation>
    <scope>NUCLEOTIDE SEQUENCE</scope>
    <source>
        <strain evidence="2">MM415A00796</strain>
    </source>
</reference>
<gene>
    <name evidence="2" type="ORF">MM415A00796_0008</name>
</gene>
<evidence type="ECO:0000256" key="1">
    <source>
        <dbReference type="SAM" id="MobiDB-lite"/>
    </source>
</evidence>